<accession>A0A8H3GIF1</accession>
<feature type="region of interest" description="Disordered" evidence="1">
    <location>
        <begin position="50"/>
        <end position="69"/>
    </location>
</feature>
<evidence type="ECO:0000256" key="1">
    <source>
        <dbReference type="SAM" id="MobiDB-lite"/>
    </source>
</evidence>
<organism evidence="3 4">
    <name type="scientific">Rhizoctonia solani</name>
    <dbReference type="NCBI Taxonomy" id="456999"/>
    <lineage>
        <taxon>Eukaryota</taxon>
        <taxon>Fungi</taxon>
        <taxon>Dikarya</taxon>
        <taxon>Basidiomycota</taxon>
        <taxon>Agaricomycotina</taxon>
        <taxon>Agaricomycetes</taxon>
        <taxon>Cantharellales</taxon>
        <taxon>Ceratobasidiaceae</taxon>
        <taxon>Rhizoctonia</taxon>
    </lineage>
</organism>
<evidence type="ECO:0000259" key="2">
    <source>
        <dbReference type="PROSITE" id="PS50181"/>
    </source>
</evidence>
<reference evidence="3" key="1">
    <citation type="submission" date="2021-01" db="EMBL/GenBank/DDBJ databases">
        <authorList>
            <person name="Kaushik A."/>
        </authorList>
    </citation>
    <scope>NUCLEOTIDE SEQUENCE</scope>
    <source>
        <strain evidence="3">AG4-R118</strain>
    </source>
</reference>
<dbReference type="AlphaFoldDB" id="A0A8H3GIF1"/>
<evidence type="ECO:0000313" key="4">
    <source>
        <dbReference type="Proteomes" id="UP000663888"/>
    </source>
</evidence>
<proteinExistence type="predicted"/>
<dbReference type="Proteomes" id="UP000663888">
    <property type="component" value="Unassembled WGS sequence"/>
</dbReference>
<feature type="domain" description="F-box" evidence="2">
    <location>
        <begin position="84"/>
        <end position="133"/>
    </location>
</feature>
<gene>
    <name evidence="3" type="ORF">RDB_LOCUS70975</name>
</gene>
<dbReference type="InterPro" id="IPR001810">
    <property type="entry name" value="F-box_dom"/>
</dbReference>
<sequence length="634" mass="72011">MGHFGPGKFPGVTLVSLFRVPIITCAKPPEEVRLLDNNIKHSINTPKNHVGLSHTMWPRSPPRKVPRCEPPTQDGIPSNLPHLVKTLIDLPLDILIEIAAWLQPLDMIQLSRVNKDIRGLLMRRSAACMWRTSLCNVGALPPVSTDLTGAQLAVLLFSGECTQCGEYTDNGIDFIFRARLCSACRQVHLMVPTDLDHSELLFVSEYTPSFQWTPTYTCLRSDYLHVKSKYEELRAAGDTQALDHWAEERRKAVESRCRNSLTLTKWFSALVGGPHENYRHRQQARRVTLNEHVLEIRNRLQPIYCIRHTPDSEEFLNSLFKDAGSSELKAANVGLPKDSVILPSFPCVEDIFDMYPGLRFITASLTLGETFESQLKDRSDHIQQTICTWRNQLEQKLLNLLPEGTQPAELENFDYTLVYGTGEDVRPMSSLRLEHTSLLRADAVFGLKIFGAHYRSQDLFYYPDDFRGRSGVKALTRSFYNSSAAKVAQALLRTIGSPDISYQALSAAPKLYQCGRCYDKPILTSWKEMLQHYLHESYRYQLARGRNSNTNTSIQYIFMHDPDLSISCASSGSGQDNNRFFCLLCIELNILDNKFLGEASTRYHIQNVHLVNELIEGVHYTLCSSLSLIPWRHS</sequence>
<dbReference type="CDD" id="cd09917">
    <property type="entry name" value="F-box_SF"/>
    <property type="match status" value="1"/>
</dbReference>
<dbReference type="PROSITE" id="PS50181">
    <property type="entry name" value="FBOX"/>
    <property type="match status" value="1"/>
</dbReference>
<protein>
    <recommendedName>
        <fullName evidence="2">F-box domain-containing protein</fullName>
    </recommendedName>
</protein>
<evidence type="ECO:0000313" key="3">
    <source>
        <dbReference type="EMBL" id="CAE6451867.1"/>
    </source>
</evidence>
<dbReference type="EMBL" id="CAJMWX010001042">
    <property type="protein sequence ID" value="CAE6451867.1"/>
    <property type="molecule type" value="Genomic_DNA"/>
</dbReference>
<name>A0A8H3GIF1_9AGAM</name>
<comment type="caution">
    <text evidence="3">The sequence shown here is derived from an EMBL/GenBank/DDBJ whole genome shotgun (WGS) entry which is preliminary data.</text>
</comment>